<evidence type="ECO:0000256" key="7">
    <source>
        <dbReference type="ARBA" id="ARBA00023014"/>
    </source>
</evidence>
<evidence type="ECO:0000256" key="2">
    <source>
        <dbReference type="ARBA" id="ARBA00022692"/>
    </source>
</evidence>
<keyword evidence="4 9" id="KW-0479">Metal-binding</keyword>
<keyword evidence="9" id="KW-0256">Endoplasmic reticulum</keyword>
<dbReference type="Gene3D" id="3.40.5.90">
    <property type="entry name" value="CDGSH iron-sulfur domain, mitoNEET-type"/>
    <property type="match status" value="1"/>
</dbReference>
<dbReference type="OrthoDB" id="449252at2759"/>
<reference evidence="10" key="1">
    <citation type="submission" date="2022-03" db="EMBL/GenBank/DDBJ databases">
        <authorList>
            <person name="Martin C."/>
        </authorList>
    </citation>
    <scope>NUCLEOTIDE SEQUENCE</scope>
</reference>
<evidence type="ECO:0000256" key="1">
    <source>
        <dbReference type="ARBA" id="ARBA00004167"/>
    </source>
</evidence>
<dbReference type="GO" id="GO:0046872">
    <property type="term" value="F:metal ion binding"/>
    <property type="evidence" value="ECO:0007669"/>
    <property type="project" value="UniProtKB-UniRule"/>
</dbReference>
<dbReference type="GO" id="GO:0051537">
    <property type="term" value="F:2 iron, 2 sulfur cluster binding"/>
    <property type="evidence" value="ECO:0007669"/>
    <property type="project" value="UniProtKB-UniRule"/>
</dbReference>
<keyword evidence="11" id="KW-1185">Reference proteome</keyword>
<evidence type="ECO:0000313" key="11">
    <source>
        <dbReference type="Proteomes" id="UP000749559"/>
    </source>
</evidence>
<organism evidence="10 11">
    <name type="scientific">Owenia fusiformis</name>
    <name type="common">Polychaete worm</name>
    <dbReference type="NCBI Taxonomy" id="6347"/>
    <lineage>
        <taxon>Eukaryota</taxon>
        <taxon>Metazoa</taxon>
        <taxon>Spiralia</taxon>
        <taxon>Lophotrochozoa</taxon>
        <taxon>Annelida</taxon>
        <taxon>Polychaeta</taxon>
        <taxon>Sedentaria</taxon>
        <taxon>Canalipalpata</taxon>
        <taxon>Sabellida</taxon>
        <taxon>Oweniida</taxon>
        <taxon>Oweniidae</taxon>
        <taxon>Owenia</taxon>
    </lineage>
</organism>
<dbReference type="Proteomes" id="UP000749559">
    <property type="component" value="Unassembled WGS sequence"/>
</dbReference>
<evidence type="ECO:0000256" key="6">
    <source>
        <dbReference type="ARBA" id="ARBA00023004"/>
    </source>
</evidence>
<dbReference type="FunFam" id="3.40.5.90:FF:000001">
    <property type="entry name" value="CDGSH iron-sulfur domain-containing protein 1"/>
    <property type="match status" value="1"/>
</dbReference>
<sequence>METLSSLIRETFPNYLKNLPIPRSFGGFADLSGGDWFRLIPFVGSVSLVVYATVRTLLPPPPNRSALCNPAIQKDSPKVANVVDIEDIGEKAVFCRCWRSKKFPYCDGSHNAHNEKTGDNVGPLIVKGKQ</sequence>
<dbReference type="PANTHER" id="PTHR13680:SF5">
    <property type="entry name" value="CDGSH IRON-SULFUR DOMAIN-CONTAINING PROTEIN 1"/>
    <property type="match status" value="1"/>
</dbReference>
<accession>A0A8J1Y7E3</accession>
<comment type="subcellular location">
    <subcellularLocation>
        <location evidence="9">Endoplasmic reticulum membrane</location>
        <topology evidence="9">Single-pass membrane protein</topology>
    </subcellularLocation>
    <subcellularLocation>
        <location evidence="1">Membrane</location>
        <topology evidence="1">Single-pass membrane protein</topology>
    </subcellularLocation>
</comment>
<name>A0A8J1Y7E3_OWEFU</name>
<comment type="similarity">
    <text evidence="9">Belongs to the CISD protein family. CISD2 subfamily.</text>
</comment>
<dbReference type="GO" id="GO:0005741">
    <property type="term" value="C:mitochondrial outer membrane"/>
    <property type="evidence" value="ECO:0007669"/>
    <property type="project" value="TreeGrafter"/>
</dbReference>
<comment type="cofactor">
    <cofactor evidence="9">
        <name>[2Fe-2S] cluster</name>
        <dbReference type="ChEBI" id="CHEBI:190135"/>
    </cofactor>
    <text evidence="9">Binds 1 [2Fe-2S] cluster.</text>
</comment>
<dbReference type="SMART" id="SM00704">
    <property type="entry name" value="ZnF_CDGSH"/>
    <property type="match status" value="1"/>
</dbReference>
<dbReference type="InterPro" id="IPR019610">
    <property type="entry name" value="FeS-contain_mitoNEET_N"/>
</dbReference>
<comment type="caution">
    <text evidence="10">The sequence shown here is derived from an EMBL/GenBank/DDBJ whole genome shotgun (WGS) entry which is preliminary data.</text>
</comment>
<gene>
    <name evidence="10" type="ORF">OFUS_LOCUS18880</name>
</gene>
<dbReference type="Pfam" id="PF10660">
    <property type="entry name" value="MitoNEET_N"/>
    <property type="match status" value="1"/>
</dbReference>
<keyword evidence="2" id="KW-0812">Transmembrane</keyword>
<dbReference type="GO" id="GO:0010506">
    <property type="term" value="P:regulation of autophagy"/>
    <property type="evidence" value="ECO:0007669"/>
    <property type="project" value="UniProtKB-UniRule"/>
</dbReference>
<dbReference type="InterPro" id="IPR045131">
    <property type="entry name" value="CISD1/2"/>
</dbReference>
<dbReference type="Pfam" id="PF09360">
    <property type="entry name" value="zf-CDGSH"/>
    <property type="match status" value="1"/>
</dbReference>
<evidence type="ECO:0000256" key="5">
    <source>
        <dbReference type="ARBA" id="ARBA00022989"/>
    </source>
</evidence>
<evidence type="ECO:0000256" key="4">
    <source>
        <dbReference type="ARBA" id="ARBA00022723"/>
    </source>
</evidence>
<dbReference type="PANTHER" id="PTHR13680">
    <property type="entry name" value="CDGSH IRON-SULFUR DOMAIN-CONTAINING PROTEIN 1"/>
    <property type="match status" value="1"/>
</dbReference>
<dbReference type="EMBL" id="CAIIXF020000009">
    <property type="protein sequence ID" value="CAH1794118.1"/>
    <property type="molecule type" value="Genomic_DNA"/>
</dbReference>
<protein>
    <recommendedName>
        <fullName evidence="9">CDGSH iron-sulfur domain-containing protein 2 homologue</fullName>
    </recommendedName>
</protein>
<evidence type="ECO:0000256" key="3">
    <source>
        <dbReference type="ARBA" id="ARBA00022714"/>
    </source>
</evidence>
<dbReference type="InterPro" id="IPR042216">
    <property type="entry name" value="MitoNEET_CISD"/>
</dbReference>
<keyword evidence="7 9" id="KW-0411">Iron-sulfur</keyword>
<keyword evidence="8" id="KW-0472">Membrane</keyword>
<evidence type="ECO:0000256" key="9">
    <source>
        <dbReference type="RuleBase" id="RU369084"/>
    </source>
</evidence>
<evidence type="ECO:0000256" key="8">
    <source>
        <dbReference type="ARBA" id="ARBA00023136"/>
    </source>
</evidence>
<dbReference type="GO" id="GO:0005789">
    <property type="term" value="C:endoplasmic reticulum membrane"/>
    <property type="evidence" value="ECO:0007669"/>
    <property type="project" value="UniProtKB-SubCell"/>
</dbReference>
<keyword evidence="5" id="KW-1133">Transmembrane helix</keyword>
<dbReference type="AlphaFoldDB" id="A0A8J1Y7E3"/>
<keyword evidence="3 9" id="KW-0001">2Fe-2S</keyword>
<evidence type="ECO:0000313" key="10">
    <source>
        <dbReference type="EMBL" id="CAH1794118.1"/>
    </source>
</evidence>
<proteinExistence type="inferred from homology"/>
<keyword evidence="6 9" id="KW-0408">Iron</keyword>
<dbReference type="InterPro" id="IPR018967">
    <property type="entry name" value="FeS-contain_CDGSH-typ"/>
</dbReference>